<gene>
    <name evidence="2" type="ORF">CERSUDRAFT_94926</name>
</gene>
<accession>M2PK48</accession>
<dbReference type="HOGENOM" id="CLU_1180091_0_0_1"/>
<dbReference type="AlphaFoldDB" id="M2PK48"/>
<evidence type="ECO:0000313" key="3">
    <source>
        <dbReference type="Proteomes" id="UP000016930"/>
    </source>
</evidence>
<reference evidence="2 3" key="1">
    <citation type="journal article" date="2012" name="Proc. Natl. Acad. Sci. U.S.A.">
        <title>Comparative genomics of Ceriporiopsis subvermispora and Phanerochaete chrysosporium provide insight into selective ligninolysis.</title>
        <authorList>
            <person name="Fernandez-Fueyo E."/>
            <person name="Ruiz-Duenas F.J."/>
            <person name="Ferreira P."/>
            <person name="Floudas D."/>
            <person name="Hibbett D.S."/>
            <person name="Canessa P."/>
            <person name="Larrondo L.F."/>
            <person name="James T.Y."/>
            <person name="Seelenfreund D."/>
            <person name="Lobos S."/>
            <person name="Polanco R."/>
            <person name="Tello M."/>
            <person name="Honda Y."/>
            <person name="Watanabe T."/>
            <person name="Watanabe T."/>
            <person name="Ryu J.S."/>
            <person name="Kubicek C.P."/>
            <person name="Schmoll M."/>
            <person name="Gaskell J."/>
            <person name="Hammel K.E."/>
            <person name="St John F.J."/>
            <person name="Vanden Wymelenberg A."/>
            <person name="Sabat G."/>
            <person name="Splinter BonDurant S."/>
            <person name="Syed K."/>
            <person name="Yadav J.S."/>
            <person name="Doddapaneni H."/>
            <person name="Subramanian V."/>
            <person name="Lavin J.L."/>
            <person name="Oguiza J.A."/>
            <person name="Perez G."/>
            <person name="Pisabarro A.G."/>
            <person name="Ramirez L."/>
            <person name="Santoyo F."/>
            <person name="Master E."/>
            <person name="Coutinho P.M."/>
            <person name="Henrissat B."/>
            <person name="Lombard V."/>
            <person name="Magnuson J.K."/>
            <person name="Kuees U."/>
            <person name="Hori C."/>
            <person name="Igarashi K."/>
            <person name="Samejima M."/>
            <person name="Held B.W."/>
            <person name="Barry K.W."/>
            <person name="LaButti K.M."/>
            <person name="Lapidus A."/>
            <person name="Lindquist E.A."/>
            <person name="Lucas S.M."/>
            <person name="Riley R."/>
            <person name="Salamov A.A."/>
            <person name="Hoffmeister D."/>
            <person name="Schwenk D."/>
            <person name="Hadar Y."/>
            <person name="Yarden O."/>
            <person name="de Vries R.P."/>
            <person name="Wiebenga A."/>
            <person name="Stenlid J."/>
            <person name="Eastwood D."/>
            <person name="Grigoriev I.V."/>
            <person name="Berka R.M."/>
            <person name="Blanchette R.A."/>
            <person name="Kersten P."/>
            <person name="Martinez A.T."/>
            <person name="Vicuna R."/>
            <person name="Cullen D."/>
        </authorList>
    </citation>
    <scope>NUCLEOTIDE SEQUENCE [LARGE SCALE GENOMIC DNA]</scope>
    <source>
        <strain evidence="2 3">B</strain>
    </source>
</reference>
<evidence type="ECO:0000313" key="2">
    <source>
        <dbReference type="EMBL" id="EMD36649.1"/>
    </source>
</evidence>
<keyword evidence="3" id="KW-1185">Reference proteome</keyword>
<name>M2PK48_CERS8</name>
<dbReference type="EMBL" id="KB445797">
    <property type="protein sequence ID" value="EMD36649.1"/>
    <property type="molecule type" value="Genomic_DNA"/>
</dbReference>
<sequence length="235" mass="26654">MANITCSADANDQLQDILLSVVAVVWQARNQSQPVNRFPPEILVHIYQCLSPSSSYPTTVQYRWDAHPVLLLSHLSLPPGVSTQLGVGSWDSDDIGPLLTFLPLREPTSLALLGRDIFQGFMATTKSQGFCIWYDVDIPYLTYAKYPKLSALESSFAHVRDLWIVEEWDRSEGRFEDTSLILRTTPNVTSLPVNSKRFAQLLRWLRKLFRNRGKTGDNPPLLPSLKHTSQPHEQH</sequence>
<protein>
    <submittedName>
        <fullName evidence="2">Uncharacterized protein</fullName>
    </submittedName>
</protein>
<organism evidence="2 3">
    <name type="scientific">Ceriporiopsis subvermispora (strain B)</name>
    <name type="common">White-rot fungus</name>
    <name type="synonym">Gelatoporia subvermispora</name>
    <dbReference type="NCBI Taxonomy" id="914234"/>
    <lineage>
        <taxon>Eukaryota</taxon>
        <taxon>Fungi</taxon>
        <taxon>Dikarya</taxon>
        <taxon>Basidiomycota</taxon>
        <taxon>Agaricomycotina</taxon>
        <taxon>Agaricomycetes</taxon>
        <taxon>Polyporales</taxon>
        <taxon>Gelatoporiaceae</taxon>
        <taxon>Gelatoporia</taxon>
    </lineage>
</organism>
<evidence type="ECO:0000256" key="1">
    <source>
        <dbReference type="SAM" id="MobiDB-lite"/>
    </source>
</evidence>
<dbReference type="Proteomes" id="UP000016930">
    <property type="component" value="Unassembled WGS sequence"/>
</dbReference>
<feature type="region of interest" description="Disordered" evidence="1">
    <location>
        <begin position="215"/>
        <end position="235"/>
    </location>
</feature>
<proteinExistence type="predicted"/>